<evidence type="ECO:0000313" key="2">
    <source>
        <dbReference type="Proteomes" id="UP001066276"/>
    </source>
</evidence>
<evidence type="ECO:0000313" key="1">
    <source>
        <dbReference type="EMBL" id="KAJ1162246.1"/>
    </source>
</evidence>
<keyword evidence="2" id="KW-1185">Reference proteome</keyword>
<accession>A0AAV7SBD1</accession>
<dbReference type="EMBL" id="JANPWB010000008">
    <property type="protein sequence ID" value="KAJ1162246.1"/>
    <property type="molecule type" value="Genomic_DNA"/>
</dbReference>
<dbReference type="Proteomes" id="UP001066276">
    <property type="component" value="Chromosome 4_2"/>
</dbReference>
<dbReference type="InterPro" id="IPR043502">
    <property type="entry name" value="DNA/RNA_pol_sf"/>
</dbReference>
<comment type="caution">
    <text evidence="1">The sequence shown here is derived from an EMBL/GenBank/DDBJ whole genome shotgun (WGS) entry which is preliminary data.</text>
</comment>
<dbReference type="InterPro" id="IPR050951">
    <property type="entry name" value="Retrovirus_Pol_polyprotein"/>
</dbReference>
<proteinExistence type="predicted"/>
<sequence length="163" mass="18400">MIKDEYVNALHEVSELTVQKEELLPDFVNEYKEVFSEKLGCLKKYTHSIRIKECSIPVAAKVRPVPISLKDDVEGEIKRLCEEGIIELVESSEWISPIVVARKLSGEIRLCIDLRNLNRCVVSDHSFIARAQEPHRKEHALGACVLHHTTARGNACASCESSY</sequence>
<dbReference type="AlphaFoldDB" id="A0AAV7SBD1"/>
<dbReference type="PANTHER" id="PTHR37984">
    <property type="entry name" value="PROTEIN CBG26694"/>
    <property type="match status" value="1"/>
</dbReference>
<reference evidence="1" key="1">
    <citation type="journal article" date="2022" name="bioRxiv">
        <title>Sequencing and chromosome-scale assembly of the giantPleurodeles waltlgenome.</title>
        <authorList>
            <person name="Brown T."/>
            <person name="Elewa A."/>
            <person name="Iarovenko S."/>
            <person name="Subramanian E."/>
            <person name="Araus A.J."/>
            <person name="Petzold A."/>
            <person name="Susuki M."/>
            <person name="Suzuki K.-i.T."/>
            <person name="Hayashi T."/>
            <person name="Toyoda A."/>
            <person name="Oliveira C."/>
            <person name="Osipova E."/>
            <person name="Leigh N.D."/>
            <person name="Simon A."/>
            <person name="Yun M.H."/>
        </authorList>
    </citation>
    <scope>NUCLEOTIDE SEQUENCE</scope>
    <source>
        <strain evidence="1">20211129_DDA</strain>
        <tissue evidence="1">Liver</tissue>
    </source>
</reference>
<gene>
    <name evidence="1" type="ORF">NDU88_002714</name>
</gene>
<name>A0AAV7SBD1_PLEWA</name>
<organism evidence="1 2">
    <name type="scientific">Pleurodeles waltl</name>
    <name type="common">Iberian ribbed newt</name>
    <dbReference type="NCBI Taxonomy" id="8319"/>
    <lineage>
        <taxon>Eukaryota</taxon>
        <taxon>Metazoa</taxon>
        <taxon>Chordata</taxon>
        <taxon>Craniata</taxon>
        <taxon>Vertebrata</taxon>
        <taxon>Euteleostomi</taxon>
        <taxon>Amphibia</taxon>
        <taxon>Batrachia</taxon>
        <taxon>Caudata</taxon>
        <taxon>Salamandroidea</taxon>
        <taxon>Salamandridae</taxon>
        <taxon>Pleurodelinae</taxon>
        <taxon>Pleurodeles</taxon>
    </lineage>
</organism>
<dbReference type="PANTHER" id="PTHR37984:SF9">
    <property type="entry name" value="INTEGRASE CATALYTIC DOMAIN-CONTAINING PROTEIN"/>
    <property type="match status" value="1"/>
</dbReference>
<dbReference type="SUPFAM" id="SSF56672">
    <property type="entry name" value="DNA/RNA polymerases"/>
    <property type="match status" value="1"/>
</dbReference>
<dbReference type="Gene3D" id="3.10.10.10">
    <property type="entry name" value="HIV Type 1 Reverse Transcriptase, subunit A, domain 1"/>
    <property type="match status" value="1"/>
</dbReference>
<protein>
    <submittedName>
        <fullName evidence="1">Uncharacterized protein</fullName>
    </submittedName>
</protein>